<evidence type="ECO:0000313" key="1">
    <source>
        <dbReference type="EMBL" id="WDM69959.1"/>
    </source>
</evidence>
<accession>A0ABY7Y7X4</accession>
<reference evidence="1 2" key="1">
    <citation type="submission" date="2021-08" db="EMBL/GenBank/DDBJ databases">
        <title>Genome sequences of Xanthomonas cucurbitae isolates from 5 Midwestern US states.</title>
        <authorList>
            <person name="Hind S.R."/>
        </authorList>
    </citation>
    <scope>NUCLEOTIDE SEQUENCE [LARGE SCALE GENOMIC DNA]</scope>
    <source>
        <strain evidence="1 2">OH_261</strain>
    </source>
</reference>
<proteinExistence type="predicted"/>
<dbReference type="EMBL" id="CP082214">
    <property type="protein sequence ID" value="WDM69959.1"/>
    <property type="molecule type" value="Genomic_DNA"/>
</dbReference>
<keyword evidence="2" id="KW-1185">Reference proteome</keyword>
<evidence type="ECO:0000313" key="2">
    <source>
        <dbReference type="Proteomes" id="UP001214201"/>
    </source>
</evidence>
<organism evidence="1 2">
    <name type="scientific">Xanthomonas cucurbitae</name>
    <dbReference type="NCBI Taxonomy" id="56453"/>
    <lineage>
        <taxon>Bacteria</taxon>
        <taxon>Pseudomonadati</taxon>
        <taxon>Pseudomonadota</taxon>
        <taxon>Gammaproteobacteria</taxon>
        <taxon>Lysobacterales</taxon>
        <taxon>Lysobacteraceae</taxon>
        <taxon>Xanthomonas</taxon>
    </lineage>
</organism>
<name>A0ABY7Y7X4_9XANT</name>
<sequence>MPCKFPGRPVARVRKPMATATVLDTARVTVRNVLGVYAQAALALLWLA</sequence>
<protein>
    <submittedName>
        <fullName evidence="1">Uncharacterized protein</fullName>
    </submittedName>
</protein>
<dbReference type="RefSeq" id="WP_158251458.1">
    <property type="nucleotide sequence ID" value="NZ_CP033326.1"/>
</dbReference>
<dbReference type="Proteomes" id="UP001214201">
    <property type="component" value="Chromosome"/>
</dbReference>
<gene>
    <name evidence="1" type="ORF">K6978_10810</name>
</gene>